<keyword evidence="1" id="KW-1277">Toxin-antitoxin system</keyword>
<dbReference type="InterPro" id="IPR007712">
    <property type="entry name" value="RelE/ParE_toxin"/>
</dbReference>
<dbReference type="Pfam" id="PF05016">
    <property type="entry name" value="ParE_toxin"/>
    <property type="match status" value="1"/>
</dbReference>
<sequence>MAYDLFIKPSAEKDLIYAIDWYEERRPGLGLSLYHEISEVLEQIALYPEYFQKKYRTVRVRFTKRFNFGVHYIFDGSKVYVLAILHTSRKPLQ</sequence>
<dbReference type="RefSeq" id="WP_210759806.1">
    <property type="nucleotide sequence ID" value="NZ_CP060139.1"/>
</dbReference>
<proteinExistence type="predicted"/>
<organism evidence="2 3">
    <name type="scientific">Croceimicrobium hydrocarbonivorans</name>
    <dbReference type="NCBI Taxonomy" id="2761580"/>
    <lineage>
        <taxon>Bacteria</taxon>
        <taxon>Pseudomonadati</taxon>
        <taxon>Bacteroidota</taxon>
        <taxon>Flavobacteriia</taxon>
        <taxon>Flavobacteriales</taxon>
        <taxon>Owenweeksiaceae</taxon>
        <taxon>Croceimicrobium</taxon>
    </lineage>
</organism>
<keyword evidence="3" id="KW-1185">Reference proteome</keyword>
<dbReference type="Gene3D" id="3.30.2310.20">
    <property type="entry name" value="RelE-like"/>
    <property type="match status" value="1"/>
</dbReference>
<dbReference type="KEGG" id="chyd:H4K34_05420"/>
<evidence type="ECO:0000313" key="2">
    <source>
        <dbReference type="EMBL" id="QNR25279.1"/>
    </source>
</evidence>
<dbReference type="EMBL" id="CP060139">
    <property type="protein sequence ID" value="QNR25279.1"/>
    <property type="molecule type" value="Genomic_DNA"/>
</dbReference>
<reference evidence="2 3" key="1">
    <citation type="submission" date="2020-08" db="EMBL/GenBank/DDBJ databases">
        <title>Croceimicrobium hydrocarbonivorans gen. nov., sp. nov., a novel marine bacterium isolated from a bacterial consortium that degrades polyethylene terephthalate.</title>
        <authorList>
            <person name="Liu R."/>
        </authorList>
    </citation>
    <scope>NUCLEOTIDE SEQUENCE [LARGE SCALE GENOMIC DNA]</scope>
    <source>
        <strain evidence="2 3">A20-9</strain>
    </source>
</reference>
<protein>
    <submittedName>
        <fullName evidence="2">Type II toxin-antitoxin system RelE/ParE family toxin</fullName>
    </submittedName>
</protein>
<accession>A0A7H0VHT1</accession>
<evidence type="ECO:0000313" key="3">
    <source>
        <dbReference type="Proteomes" id="UP000516305"/>
    </source>
</evidence>
<evidence type="ECO:0000256" key="1">
    <source>
        <dbReference type="ARBA" id="ARBA00022649"/>
    </source>
</evidence>
<dbReference type="InterPro" id="IPR035093">
    <property type="entry name" value="RelE/ParE_toxin_dom_sf"/>
</dbReference>
<dbReference type="Proteomes" id="UP000516305">
    <property type="component" value="Chromosome"/>
</dbReference>
<dbReference type="AlphaFoldDB" id="A0A7H0VHT1"/>
<name>A0A7H0VHT1_9FLAO</name>
<gene>
    <name evidence="2" type="ORF">H4K34_05420</name>
</gene>